<dbReference type="RefSeq" id="WP_193116563.1">
    <property type="nucleotide sequence ID" value="NZ_BAAAIR010000042.1"/>
</dbReference>
<accession>A0ABW0FLA1</accession>
<organism evidence="2 3">
    <name type="scientific">Brachybacterium tyrofermentans</name>
    <dbReference type="NCBI Taxonomy" id="47848"/>
    <lineage>
        <taxon>Bacteria</taxon>
        <taxon>Bacillati</taxon>
        <taxon>Actinomycetota</taxon>
        <taxon>Actinomycetes</taxon>
        <taxon>Micrococcales</taxon>
        <taxon>Dermabacteraceae</taxon>
        <taxon>Brachybacterium</taxon>
    </lineage>
</organism>
<proteinExistence type="predicted"/>
<dbReference type="SMART" id="SM00422">
    <property type="entry name" value="HTH_MERR"/>
    <property type="match status" value="1"/>
</dbReference>
<dbReference type="Gene3D" id="1.10.1660.10">
    <property type="match status" value="1"/>
</dbReference>
<dbReference type="EMBL" id="JBHSLN010000086">
    <property type="protein sequence ID" value="MFC5299170.1"/>
    <property type="molecule type" value="Genomic_DNA"/>
</dbReference>
<dbReference type="InterPro" id="IPR009061">
    <property type="entry name" value="DNA-bd_dom_put_sf"/>
</dbReference>
<dbReference type="SUPFAM" id="SSF46955">
    <property type="entry name" value="Putative DNA-binding domain"/>
    <property type="match status" value="1"/>
</dbReference>
<dbReference type="Proteomes" id="UP001595937">
    <property type="component" value="Unassembled WGS sequence"/>
</dbReference>
<dbReference type="InterPro" id="IPR000551">
    <property type="entry name" value="MerR-type_HTH_dom"/>
</dbReference>
<evidence type="ECO:0000313" key="3">
    <source>
        <dbReference type="Proteomes" id="UP001595937"/>
    </source>
</evidence>
<feature type="domain" description="HTH merR-type" evidence="1">
    <location>
        <begin position="1"/>
        <end position="70"/>
    </location>
</feature>
<comment type="caution">
    <text evidence="2">The sequence shown here is derived from an EMBL/GenBank/DDBJ whole genome shotgun (WGS) entry which is preliminary data.</text>
</comment>
<name>A0ABW0FLA1_9MICO</name>
<reference evidence="3" key="1">
    <citation type="journal article" date="2019" name="Int. J. Syst. Evol. Microbiol.">
        <title>The Global Catalogue of Microorganisms (GCM) 10K type strain sequencing project: providing services to taxonomists for standard genome sequencing and annotation.</title>
        <authorList>
            <consortium name="The Broad Institute Genomics Platform"/>
            <consortium name="The Broad Institute Genome Sequencing Center for Infectious Disease"/>
            <person name="Wu L."/>
            <person name="Ma J."/>
        </authorList>
    </citation>
    <scope>NUCLEOTIDE SEQUENCE [LARGE SCALE GENOMIC DNA]</scope>
    <source>
        <strain evidence="3">CGMCC 1.16455</strain>
    </source>
</reference>
<protein>
    <submittedName>
        <fullName evidence="2">MerR family transcriptional regulator</fullName>
    </submittedName>
</protein>
<evidence type="ECO:0000313" key="2">
    <source>
        <dbReference type="EMBL" id="MFC5299170.1"/>
    </source>
</evidence>
<dbReference type="Pfam" id="PF13411">
    <property type="entry name" value="MerR_1"/>
    <property type="match status" value="1"/>
</dbReference>
<sequence>MLLHELSVASGCSAASIKYYRREGLLPAGERLTATRQEYGPAHLERLQLIQVLREIADAPIARIRRLTQLLDDPEAPVIRALEEAQAIALGAAPGAAEAEGDEAGSARPEHPSVATLLDRLDWPDVDSVPRRALDDLLHTLEGWEMPADPDTLQRYAVPMAAIARREVDFLRDGDGGGDEDAPPPSDDVIVLRAVAGTIAFDRLVQVLRALGHTSLSVQASATPSE</sequence>
<evidence type="ECO:0000259" key="1">
    <source>
        <dbReference type="PROSITE" id="PS50937"/>
    </source>
</evidence>
<keyword evidence="3" id="KW-1185">Reference proteome</keyword>
<dbReference type="GeneID" id="303297778"/>
<gene>
    <name evidence="2" type="ORF">ACFPK8_16770</name>
</gene>
<dbReference type="PROSITE" id="PS50937">
    <property type="entry name" value="HTH_MERR_2"/>
    <property type="match status" value="1"/>
</dbReference>